<dbReference type="EMBL" id="JBHSOZ010000003">
    <property type="protein sequence ID" value="MFC5712439.1"/>
    <property type="molecule type" value="Genomic_DNA"/>
</dbReference>
<reference evidence="2" key="1">
    <citation type="journal article" date="2019" name="Int. J. Syst. Evol. Microbiol.">
        <title>The Global Catalogue of Microorganisms (GCM) 10K type strain sequencing project: providing services to taxonomists for standard genome sequencing and annotation.</title>
        <authorList>
            <consortium name="The Broad Institute Genomics Platform"/>
            <consortium name="The Broad Institute Genome Sequencing Center for Infectious Disease"/>
            <person name="Wu L."/>
            <person name="Ma J."/>
        </authorList>
    </citation>
    <scope>NUCLEOTIDE SEQUENCE [LARGE SCALE GENOMIC DNA]</scope>
    <source>
        <strain evidence="2">CECT 7184</strain>
    </source>
</reference>
<gene>
    <name evidence="1" type="ORF">ACFPU1_06575</name>
</gene>
<organism evidence="1 2">
    <name type="scientific">Thalassorhabdus alkalitolerans</name>
    <dbReference type="NCBI Taxonomy" id="2282697"/>
    <lineage>
        <taxon>Bacteria</taxon>
        <taxon>Bacillati</taxon>
        <taxon>Bacillota</taxon>
        <taxon>Bacilli</taxon>
        <taxon>Bacillales</taxon>
        <taxon>Bacillaceae</taxon>
        <taxon>Thalassorhabdus</taxon>
    </lineage>
</organism>
<dbReference type="Proteomes" id="UP001596142">
    <property type="component" value="Unassembled WGS sequence"/>
</dbReference>
<name>A0ABW0YPZ8_9BACI</name>
<dbReference type="RefSeq" id="WP_054634886.1">
    <property type="nucleotide sequence ID" value="NZ_JBHSOZ010000003.1"/>
</dbReference>
<proteinExistence type="predicted"/>
<comment type="caution">
    <text evidence="1">The sequence shown here is derived from an EMBL/GenBank/DDBJ whole genome shotgun (WGS) entry which is preliminary data.</text>
</comment>
<protein>
    <submittedName>
        <fullName evidence="1">Uncharacterized protein</fullName>
    </submittedName>
</protein>
<sequence>MKIDQVFNEHNDELHITSGELIVEDETSGSWEAKLYGVENQRFFTDAMKDDTKERLTFETDRGTLNGIISVEALDSTVEESVITLKGVGHLNGLRN</sequence>
<evidence type="ECO:0000313" key="1">
    <source>
        <dbReference type="EMBL" id="MFC5712439.1"/>
    </source>
</evidence>
<accession>A0ABW0YPZ8</accession>
<keyword evidence="2" id="KW-1185">Reference proteome</keyword>
<evidence type="ECO:0000313" key="2">
    <source>
        <dbReference type="Proteomes" id="UP001596142"/>
    </source>
</evidence>